<evidence type="ECO:0000256" key="5">
    <source>
        <dbReference type="ARBA" id="ARBA00022759"/>
    </source>
</evidence>
<reference evidence="11 12" key="1">
    <citation type="submission" date="2019-01" db="EMBL/GenBank/DDBJ databases">
        <title>Egibacter rhizosphaerae EGI 80759T.</title>
        <authorList>
            <person name="Chen D.-D."/>
            <person name="Tian Y."/>
            <person name="Jiao J.-Y."/>
            <person name="Zhang X.-T."/>
            <person name="Zhang Y.-G."/>
            <person name="Zhang Y."/>
            <person name="Xiao M."/>
            <person name="Shu W.-S."/>
            <person name="Li W.-J."/>
        </authorList>
    </citation>
    <scope>NUCLEOTIDE SEQUENCE [LARGE SCALE GENOMIC DNA]</scope>
    <source>
        <strain evidence="11 12">EGI 80759</strain>
    </source>
</reference>
<evidence type="ECO:0000256" key="3">
    <source>
        <dbReference type="ARBA" id="ARBA00022722"/>
    </source>
</evidence>
<comment type="function">
    <text evidence="8">Zinc phosphodiesterase, which displays some tRNA 3'-processing endonuclease activity. Probably involved in tRNA maturation, by removing a 3'-trailer from precursor tRNA.</text>
</comment>
<keyword evidence="5 8" id="KW-0255">Endonuclease</keyword>
<evidence type="ECO:0000313" key="12">
    <source>
        <dbReference type="Proteomes" id="UP000291469"/>
    </source>
</evidence>
<dbReference type="EC" id="3.1.26.11" evidence="8"/>
<feature type="binding site" evidence="8">
    <location>
        <position position="140"/>
    </location>
    <ligand>
        <name>Zn(2+)</name>
        <dbReference type="ChEBI" id="CHEBI:29105"/>
        <label>1</label>
        <note>catalytic</note>
    </ligand>
</feature>
<evidence type="ECO:0000259" key="10">
    <source>
        <dbReference type="Pfam" id="PF12706"/>
    </source>
</evidence>
<feature type="domain" description="Metallo-beta-lactamase" evidence="9">
    <location>
        <begin position="20"/>
        <end position="121"/>
    </location>
</feature>
<dbReference type="InterPro" id="IPR013471">
    <property type="entry name" value="RNase_Z/BN"/>
</dbReference>
<sequence length="298" mass="32667">MTRDRALVVLGTSSRTPTRERNHNGYLLRWDGHAILFDPGEGAQRQLIRAGESPAAVDRVCITHLHGDHCLGLPGVVMNRSQHNASVPLETHAPAEDAWRVGRLIELTGESAAGTRVRPAEPGDLVAPPPYRLWAARLDHDIPTLGYRLEEPDGRSMDPEALAARGIHGPAVGRLQEAGQLTVGGRTVTVDEVSRPRPGQRVAFVMDTRPCEEAVALARDVDLLVIEATFLDEHAHLAERYGHLTARRAAEVAREAGARNVVLTHFSPRYRDPERIRAQAEEVVPNVHVAADLDRIPV</sequence>
<dbReference type="GO" id="GO:0008270">
    <property type="term" value="F:zinc ion binding"/>
    <property type="evidence" value="ECO:0007669"/>
    <property type="project" value="UniProtKB-UniRule"/>
</dbReference>
<feature type="binding site" evidence="8">
    <location>
        <position position="207"/>
    </location>
    <ligand>
        <name>Zn(2+)</name>
        <dbReference type="ChEBI" id="CHEBI:29105"/>
        <label>2</label>
        <note>catalytic</note>
    </ligand>
</feature>
<dbReference type="HAMAP" id="MF_01818">
    <property type="entry name" value="RNase_Z_BN"/>
    <property type="match status" value="1"/>
</dbReference>
<feature type="binding site" evidence="8">
    <location>
        <position position="64"/>
    </location>
    <ligand>
        <name>Zn(2+)</name>
        <dbReference type="ChEBI" id="CHEBI:29105"/>
        <label>1</label>
        <note>catalytic</note>
    </ligand>
</feature>
<comment type="similarity">
    <text evidence="8">Belongs to the RNase Z family.</text>
</comment>
<keyword evidence="2 8" id="KW-0819">tRNA processing</keyword>
<dbReference type="Proteomes" id="UP000291469">
    <property type="component" value="Chromosome"/>
</dbReference>
<accession>A0A411YI40</accession>
<feature type="active site" description="Proton acceptor" evidence="8">
    <location>
        <position position="68"/>
    </location>
</feature>
<dbReference type="Gene3D" id="3.60.15.10">
    <property type="entry name" value="Ribonuclease Z/Hydroxyacylglutathione hydrolase-like"/>
    <property type="match status" value="1"/>
</dbReference>
<dbReference type="Pfam" id="PF00753">
    <property type="entry name" value="Lactamase_B"/>
    <property type="match status" value="1"/>
</dbReference>
<feature type="binding site" evidence="8">
    <location>
        <position position="207"/>
    </location>
    <ligand>
        <name>Zn(2+)</name>
        <dbReference type="ChEBI" id="CHEBI:29105"/>
        <label>1</label>
        <note>catalytic</note>
    </ligand>
</feature>
<keyword evidence="4 8" id="KW-0479">Metal-binding</keyword>
<dbReference type="OrthoDB" id="9800940at2"/>
<feature type="binding site" evidence="8">
    <location>
        <position position="265"/>
    </location>
    <ligand>
        <name>Zn(2+)</name>
        <dbReference type="ChEBI" id="CHEBI:29105"/>
        <label>2</label>
        <note>catalytic</note>
    </ligand>
</feature>
<evidence type="ECO:0000313" key="11">
    <source>
        <dbReference type="EMBL" id="QBI20944.1"/>
    </source>
</evidence>
<protein>
    <recommendedName>
        <fullName evidence="8">Ribonuclease Z</fullName>
        <shortName evidence="8">RNase Z</shortName>
        <ecNumber evidence="8">3.1.26.11</ecNumber>
    </recommendedName>
    <alternativeName>
        <fullName evidence="8">tRNA 3 endonuclease</fullName>
    </alternativeName>
    <alternativeName>
        <fullName evidence="8">tRNase Z</fullName>
    </alternativeName>
</protein>
<comment type="catalytic activity">
    <reaction evidence="8">
        <text>Endonucleolytic cleavage of RNA, removing extra 3' nucleotides from tRNA precursor, generating 3' termini of tRNAs. A 3'-hydroxy group is left at the tRNA terminus and a 5'-phosphoryl group is left at the trailer molecule.</text>
        <dbReference type="EC" id="3.1.26.11"/>
    </reaction>
</comment>
<feature type="binding site" evidence="8">
    <location>
        <position position="66"/>
    </location>
    <ligand>
        <name>Zn(2+)</name>
        <dbReference type="ChEBI" id="CHEBI:29105"/>
        <label>1</label>
        <note>catalytic</note>
    </ligand>
</feature>
<keyword evidence="3 8" id="KW-0540">Nuclease</keyword>
<evidence type="ECO:0000256" key="7">
    <source>
        <dbReference type="ARBA" id="ARBA00022833"/>
    </source>
</evidence>
<dbReference type="EMBL" id="CP036402">
    <property type="protein sequence ID" value="QBI20944.1"/>
    <property type="molecule type" value="Genomic_DNA"/>
</dbReference>
<keyword evidence="6 8" id="KW-0378">Hydrolase</keyword>
<dbReference type="AlphaFoldDB" id="A0A411YI40"/>
<organism evidence="11 12">
    <name type="scientific">Egibacter rhizosphaerae</name>
    <dbReference type="NCBI Taxonomy" id="1670831"/>
    <lineage>
        <taxon>Bacteria</taxon>
        <taxon>Bacillati</taxon>
        <taxon>Actinomycetota</taxon>
        <taxon>Nitriliruptoria</taxon>
        <taxon>Egibacterales</taxon>
        <taxon>Egibacteraceae</taxon>
        <taxon>Egibacter</taxon>
    </lineage>
</organism>
<feature type="binding site" evidence="8">
    <location>
        <position position="69"/>
    </location>
    <ligand>
        <name>Zn(2+)</name>
        <dbReference type="ChEBI" id="CHEBI:29105"/>
        <label>2</label>
        <note>catalytic</note>
    </ligand>
</feature>
<comment type="subunit">
    <text evidence="1 8">Homodimer.</text>
</comment>
<evidence type="ECO:0000259" key="9">
    <source>
        <dbReference type="Pfam" id="PF00753"/>
    </source>
</evidence>
<dbReference type="InterPro" id="IPR036866">
    <property type="entry name" value="RibonucZ/Hydroxyglut_hydro"/>
</dbReference>
<comment type="cofactor">
    <cofactor evidence="8">
        <name>Zn(2+)</name>
        <dbReference type="ChEBI" id="CHEBI:29105"/>
    </cofactor>
    <text evidence="8">Binds 2 Zn(2+) ions.</text>
</comment>
<dbReference type="RefSeq" id="WP_131155937.1">
    <property type="nucleotide sequence ID" value="NZ_CP036402.1"/>
</dbReference>
<dbReference type="PANTHER" id="PTHR46018">
    <property type="entry name" value="ZINC PHOSPHODIESTERASE ELAC PROTEIN 1"/>
    <property type="match status" value="1"/>
</dbReference>
<dbReference type="PANTHER" id="PTHR46018:SF2">
    <property type="entry name" value="ZINC PHOSPHODIESTERASE ELAC PROTEIN 1"/>
    <property type="match status" value="1"/>
</dbReference>
<keyword evidence="7 8" id="KW-0862">Zinc</keyword>
<keyword evidence="12" id="KW-1185">Reference proteome</keyword>
<feature type="domain" description="Metallo-beta-lactamase" evidence="10">
    <location>
        <begin position="197"/>
        <end position="266"/>
    </location>
</feature>
<dbReference type="InterPro" id="IPR001279">
    <property type="entry name" value="Metallo-B-lactamas"/>
</dbReference>
<name>A0A411YI40_9ACTN</name>
<evidence type="ECO:0000256" key="1">
    <source>
        <dbReference type="ARBA" id="ARBA00011738"/>
    </source>
</evidence>
<dbReference type="CDD" id="cd07717">
    <property type="entry name" value="RNaseZ_ZiPD-like_MBL-fold"/>
    <property type="match status" value="1"/>
</dbReference>
<evidence type="ECO:0000256" key="8">
    <source>
        <dbReference type="HAMAP-Rule" id="MF_01818"/>
    </source>
</evidence>
<dbReference type="Pfam" id="PF12706">
    <property type="entry name" value="Lactamase_B_2"/>
    <property type="match status" value="1"/>
</dbReference>
<dbReference type="SUPFAM" id="SSF56281">
    <property type="entry name" value="Metallo-hydrolase/oxidoreductase"/>
    <property type="match status" value="1"/>
</dbReference>
<feature type="binding site" evidence="8">
    <location>
        <position position="68"/>
    </location>
    <ligand>
        <name>Zn(2+)</name>
        <dbReference type="ChEBI" id="CHEBI:29105"/>
        <label>2</label>
        <note>catalytic</note>
    </ligand>
</feature>
<proteinExistence type="inferred from homology"/>
<dbReference type="GO" id="GO:0042781">
    <property type="term" value="F:3'-tRNA processing endoribonuclease activity"/>
    <property type="evidence" value="ECO:0007669"/>
    <property type="project" value="UniProtKB-UniRule"/>
</dbReference>
<dbReference type="KEGG" id="erz:ER308_16095"/>
<evidence type="ECO:0000256" key="6">
    <source>
        <dbReference type="ARBA" id="ARBA00022801"/>
    </source>
</evidence>
<evidence type="ECO:0000256" key="2">
    <source>
        <dbReference type="ARBA" id="ARBA00022694"/>
    </source>
</evidence>
<evidence type="ECO:0000256" key="4">
    <source>
        <dbReference type="ARBA" id="ARBA00022723"/>
    </source>
</evidence>
<gene>
    <name evidence="8" type="primary">rnz</name>
    <name evidence="11" type="ORF">ER308_16095</name>
</gene>